<accession>A0A182MTM4</accession>
<feature type="compositionally biased region" description="Low complexity" evidence="1">
    <location>
        <begin position="112"/>
        <end position="146"/>
    </location>
</feature>
<evidence type="ECO:0000313" key="2">
    <source>
        <dbReference type="EnsemblMetazoa" id="ACUA025993-PA"/>
    </source>
</evidence>
<dbReference type="AlphaFoldDB" id="A0A182MTM4"/>
<protein>
    <submittedName>
        <fullName evidence="2">Uncharacterized protein</fullName>
    </submittedName>
</protein>
<dbReference type="Proteomes" id="UP000075883">
    <property type="component" value="Unassembled WGS sequence"/>
</dbReference>
<dbReference type="EnsemblMetazoa" id="ACUA025993-RA">
    <property type="protein sequence ID" value="ACUA025993-PA"/>
    <property type="gene ID" value="ACUA025993"/>
</dbReference>
<evidence type="ECO:0000313" key="3">
    <source>
        <dbReference type="Proteomes" id="UP000075883"/>
    </source>
</evidence>
<reference evidence="2" key="2">
    <citation type="submission" date="2020-05" db="UniProtKB">
        <authorList>
            <consortium name="EnsemblMetazoa"/>
        </authorList>
    </citation>
    <scope>IDENTIFICATION</scope>
    <source>
        <strain evidence="2">A-37</strain>
    </source>
</reference>
<organism evidence="2 3">
    <name type="scientific">Anopheles culicifacies</name>
    <dbReference type="NCBI Taxonomy" id="139723"/>
    <lineage>
        <taxon>Eukaryota</taxon>
        <taxon>Metazoa</taxon>
        <taxon>Ecdysozoa</taxon>
        <taxon>Arthropoda</taxon>
        <taxon>Hexapoda</taxon>
        <taxon>Insecta</taxon>
        <taxon>Pterygota</taxon>
        <taxon>Neoptera</taxon>
        <taxon>Endopterygota</taxon>
        <taxon>Diptera</taxon>
        <taxon>Nematocera</taxon>
        <taxon>Culicoidea</taxon>
        <taxon>Culicidae</taxon>
        <taxon>Anophelinae</taxon>
        <taxon>Anopheles</taxon>
        <taxon>culicifacies species complex</taxon>
    </lineage>
</organism>
<evidence type="ECO:0000256" key="1">
    <source>
        <dbReference type="SAM" id="MobiDB-lite"/>
    </source>
</evidence>
<feature type="region of interest" description="Disordered" evidence="1">
    <location>
        <begin position="112"/>
        <end position="151"/>
    </location>
</feature>
<keyword evidence="3" id="KW-1185">Reference proteome</keyword>
<sequence>MKHFPTYGLSDANDGIGLNETDSKHWRVFKLNEKTTPKSAPKGVTTTTKRTPRTPPVTTTKPRGVPEKMKQGTTLYTLDTAWVIDYNTSSWSTHDFTGTSTCGIIPVSTNSTNSTTDSSNLTTTVNPVESTTTTTTSLTTMPTESNSTTSNGTVEYEDIEEASTSTPEYDYPSEGNSTTPAIIEPVTGSTLNVTSTFGPNMIRKRRKKVVSTTTTPSPNPGVVRIRLRRKKTTIAPVTDTTTIENIEI</sequence>
<dbReference type="VEuPathDB" id="VectorBase:ACUA025993"/>
<feature type="region of interest" description="Disordered" evidence="1">
    <location>
        <begin position="33"/>
        <end position="67"/>
    </location>
</feature>
<dbReference type="EMBL" id="AXCM01000144">
    <property type="status" value="NOT_ANNOTATED_CDS"/>
    <property type="molecule type" value="Genomic_DNA"/>
</dbReference>
<name>A0A182MTM4_9DIPT</name>
<proteinExistence type="predicted"/>
<reference evidence="3" key="1">
    <citation type="submission" date="2013-09" db="EMBL/GenBank/DDBJ databases">
        <title>The Genome Sequence of Anopheles culicifacies species A.</title>
        <authorList>
            <consortium name="The Broad Institute Genomics Platform"/>
            <person name="Neafsey D.E."/>
            <person name="Besansky N."/>
            <person name="Howell P."/>
            <person name="Walton C."/>
            <person name="Young S.K."/>
            <person name="Zeng Q."/>
            <person name="Gargeya S."/>
            <person name="Fitzgerald M."/>
            <person name="Haas B."/>
            <person name="Abouelleil A."/>
            <person name="Allen A.W."/>
            <person name="Alvarado L."/>
            <person name="Arachchi H.M."/>
            <person name="Berlin A.M."/>
            <person name="Chapman S.B."/>
            <person name="Gainer-Dewar J."/>
            <person name="Goldberg J."/>
            <person name="Griggs A."/>
            <person name="Gujja S."/>
            <person name="Hansen M."/>
            <person name="Howarth C."/>
            <person name="Imamovic A."/>
            <person name="Ireland A."/>
            <person name="Larimer J."/>
            <person name="McCowan C."/>
            <person name="Murphy C."/>
            <person name="Pearson M."/>
            <person name="Poon T.W."/>
            <person name="Priest M."/>
            <person name="Roberts A."/>
            <person name="Saif S."/>
            <person name="Shea T."/>
            <person name="Sisk P."/>
            <person name="Sykes S."/>
            <person name="Wortman J."/>
            <person name="Nusbaum C."/>
            <person name="Birren B."/>
        </authorList>
    </citation>
    <scope>NUCLEOTIDE SEQUENCE [LARGE SCALE GENOMIC DNA]</scope>
    <source>
        <strain evidence="3">A-37</strain>
    </source>
</reference>